<accession>A0AAV3ZV05</accession>
<feature type="compositionally biased region" description="Basic and acidic residues" evidence="2">
    <location>
        <begin position="21"/>
        <end position="35"/>
    </location>
</feature>
<feature type="coiled-coil region" evidence="1">
    <location>
        <begin position="231"/>
        <end position="258"/>
    </location>
</feature>
<evidence type="ECO:0000313" key="4">
    <source>
        <dbReference type="Proteomes" id="UP000735302"/>
    </source>
</evidence>
<name>A0AAV3ZV05_9GAST</name>
<sequence length="1276" mass="142489">MAKISSQEKEAPQALLMHQPPKPDEHPDAKSLKDSDCGEIELEAIRSEVLKKCKIAEEKEIKKPHIYLPQEIIPRAIKKEIDEQNREAERRQLEQEARALKMEKQEKKAAKRKQHQAVLNQILPRVLGRLTGTAENVLGMEGHCTTESNKTKNLVAKETTLLEKHLLEYQKLMKEQPKRHTVQQLEEERKRMQQILMIKQEEELMKLRSQKSVELSSKPEVTEEERRTVLIKLREKEAQRNLEEMEEAEVRIKQAKRMDLNMDEGLRCSYGKSVMSDQRRAGRGRGRQMAHRICNPSIQIAENKSETALAKRTVDQENAIGAQRLTADAFAWAWRARKDGAEKLTAQRENFQGSSDLSSVFQIQYIVPPEGIGTGSKTFSSPEETSHTTSDSQGCLSGAAFSREDGLKFTVSSPFKVESPMEHSTPLSSHPLLYSSCLKNQTNVHTFSHGKICNMEDASSIGDNNEKSTTDSNNQGKVGIPEKCPQNAGRTIVEEVSQTRECASSNKRELNITRRKIFESEPCMNKQDSLYESRRTGREFQDQPRHNSNEKKMWTHSSNFCSLEKNYTPLPAPTIDDWMKARQASCKKPLSTPHSNNSSLVSKSDGHSDNSLAQSDKSLTTEDVKDEKKCRASENGVKIQSKDFSSAQPVEIDTALKDKEKVARVRNPPLKSASTECEDWLSLELSKLSLQTEPQKDPTYTSAPHKTSEVKKKQIASDKFEKCNASAGNKNASSGSSLPVSAPQGQVDSSTATSDICNPGLRGQSPGFSFPAGVYLSDQVQKMALALHQQQQQLLLMSSYNFQTRMMMLASNTDTAGNQQKSNSDSEQVDKQRRKELSDKDLHAILTKVSRLSCSEKTVQTSKKNSLNFKPSDPSLDKKRSTTANNAGNKWAYQCEEENWEHGIEMDSKFLPHSKNESASFTVSSSLKNKNGCSFPTETMSSHLSLKSRDNDKVLSEERVNAILKKVPGLISDQTVLRFGNVSESCGSLTKEVDIESGCSRPLRKPSSAMRCRKSVRNFLQTPAEEKFLVPSTSTRCSDPHREGLLSRLSKTRTFKNSLERNDSEQLLTLSEGNLSTAPFDVANSQTFQPGHQQKSSKPTARTFKRPDNPARLIKAALSQLKKREGSQHSCKTSCLRPQLSLSSLTDFPSLDYKRSIPEICTSNPGNRSQCEPELDESVLKNDITNRKAEPIISIKLPPPPPSSSSSSSSSTSKLVPRNAEVANIARVDKVCAEATYLQSNKVGEDRFASDAAHSILPTKPTLSVSKLMPKLCHFD</sequence>
<feature type="compositionally biased region" description="Polar residues" evidence="2">
    <location>
        <begin position="609"/>
        <end position="618"/>
    </location>
</feature>
<keyword evidence="4" id="KW-1185">Reference proteome</keyword>
<protein>
    <submittedName>
        <fullName evidence="3">Uncharacterized protein</fullName>
    </submittedName>
</protein>
<feature type="region of interest" description="Disordered" evidence="2">
    <location>
        <begin position="459"/>
        <end position="485"/>
    </location>
</feature>
<feature type="region of interest" description="Disordered" evidence="2">
    <location>
        <begin position="1190"/>
        <end position="1217"/>
    </location>
</feature>
<feature type="region of interest" description="Disordered" evidence="2">
    <location>
        <begin position="585"/>
        <end position="634"/>
    </location>
</feature>
<feature type="compositionally biased region" description="Basic and acidic residues" evidence="2">
    <location>
        <begin position="828"/>
        <end position="841"/>
    </location>
</feature>
<feature type="region of interest" description="Disordered" evidence="2">
    <location>
        <begin position="1084"/>
        <end position="1109"/>
    </location>
</feature>
<feature type="compositionally biased region" description="Low complexity" evidence="2">
    <location>
        <begin position="724"/>
        <end position="737"/>
    </location>
</feature>
<evidence type="ECO:0000313" key="3">
    <source>
        <dbReference type="EMBL" id="GFN98257.1"/>
    </source>
</evidence>
<feature type="compositionally biased region" description="Polar residues" evidence="2">
    <location>
        <begin position="813"/>
        <end position="826"/>
    </location>
</feature>
<feature type="region of interest" description="Disordered" evidence="2">
    <location>
        <begin position="860"/>
        <end position="884"/>
    </location>
</feature>
<feature type="compositionally biased region" description="Basic and acidic residues" evidence="2">
    <location>
        <begin position="619"/>
        <end position="632"/>
    </location>
</feature>
<feature type="coiled-coil region" evidence="1">
    <location>
        <begin position="78"/>
        <end position="113"/>
    </location>
</feature>
<dbReference type="AlphaFoldDB" id="A0AAV3ZV05"/>
<keyword evidence="1" id="KW-0175">Coiled coil</keyword>
<feature type="region of interest" description="Disordered" evidence="2">
    <location>
        <begin position="724"/>
        <end position="754"/>
    </location>
</feature>
<dbReference type="Proteomes" id="UP000735302">
    <property type="component" value="Unassembled WGS sequence"/>
</dbReference>
<organism evidence="3 4">
    <name type="scientific">Plakobranchus ocellatus</name>
    <dbReference type="NCBI Taxonomy" id="259542"/>
    <lineage>
        <taxon>Eukaryota</taxon>
        <taxon>Metazoa</taxon>
        <taxon>Spiralia</taxon>
        <taxon>Lophotrochozoa</taxon>
        <taxon>Mollusca</taxon>
        <taxon>Gastropoda</taxon>
        <taxon>Heterobranchia</taxon>
        <taxon>Euthyneura</taxon>
        <taxon>Panpulmonata</taxon>
        <taxon>Sacoglossa</taxon>
        <taxon>Placobranchoidea</taxon>
        <taxon>Plakobranchidae</taxon>
        <taxon>Plakobranchus</taxon>
    </lineage>
</organism>
<reference evidence="3 4" key="1">
    <citation type="journal article" date="2021" name="Elife">
        <title>Chloroplast acquisition without the gene transfer in kleptoplastic sea slugs, Plakobranchus ocellatus.</title>
        <authorList>
            <person name="Maeda T."/>
            <person name="Takahashi S."/>
            <person name="Yoshida T."/>
            <person name="Shimamura S."/>
            <person name="Takaki Y."/>
            <person name="Nagai Y."/>
            <person name="Toyoda A."/>
            <person name="Suzuki Y."/>
            <person name="Arimoto A."/>
            <person name="Ishii H."/>
            <person name="Satoh N."/>
            <person name="Nishiyama T."/>
            <person name="Hasebe M."/>
            <person name="Maruyama T."/>
            <person name="Minagawa J."/>
            <person name="Obokata J."/>
            <person name="Shigenobu S."/>
        </authorList>
    </citation>
    <scope>NUCLEOTIDE SEQUENCE [LARGE SCALE GENOMIC DNA]</scope>
</reference>
<feature type="compositionally biased region" description="Polar residues" evidence="2">
    <location>
        <begin position="375"/>
        <end position="395"/>
    </location>
</feature>
<proteinExistence type="predicted"/>
<feature type="compositionally biased region" description="Basic and acidic residues" evidence="2">
    <location>
        <begin position="1"/>
        <end position="11"/>
    </location>
</feature>
<feature type="region of interest" description="Disordered" evidence="2">
    <location>
        <begin position="373"/>
        <end position="397"/>
    </location>
</feature>
<feature type="compositionally biased region" description="Polar residues" evidence="2">
    <location>
        <begin position="743"/>
        <end position="754"/>
    </location>
</feature>
<feature type="compositionally biased region" description="Polar residues" evidence="2">
    <location>
        <begin position="592"/>
        <end position="602"/>
    </location>
</feature>
<feature type="compositionally biased region" description="Polar residues" evidence="2">
    <location>
        <begin position="1084"/>
        <end position="1100"/>
    </location>
</feature>
<feature type="region of interest" description="Disordered" evidence="2">
    <location>
        <begin position="813"/>
        <end position="841"/>
    </location>
</feature>
<gene>
    <name evidence="3" type="ORF">PoB_002476300</name>
</gene>
<feature type="region of interest" description="Disordered" evidence="2">
    <location>
        <begin position="1"/>
        <end position="35"/>
    </location>
</feature>
<feature type="compositionally biased region" description="Basic and acidic residues" evidence="2">
    <location>
        <begin position="529"/>
        <end position="553"/>
    </location>
</feature>
<feature type="region of interest" description="Disordered" evidence="2">
    <location>
        <begin position="528"/>
        <end position="553"/>
    </location>
</feature>
<evidence type="ECO:0000256" key="2">
    <source>
        <dbReference type="SAM" id="MobiDB-lite"/>
    </source>
</evidence>
<dbReference type="EMBL" id="BLXT01002841">
    <property type="protein sequence ID" value="GFN98257.1"/>
    <property type="molecule type" value="Genomic_DNA"/>
</dbReference>
<evidence type="ECO:0000256" key="1">
    <source>
        <dbReference type="SAM" id="Coils"/>
    </source>
</evidence>
<feature type="compositionally biased region" description="Polar residues" evidence="2">
    <location>
        <begin position="860"/>
        <end position="869"/>
    </location>
</feature>
<comment type="caution">
    <text evidence="3">The sequence shown here is derived from an EMBL/GenBank/DDBJ whole genome shotgun (WGS) entry which is preliminary data.</text>
</comment>